<evidence type="ECO:0000313" key="2">
    <source>
        <dbReference type="EMBL" id="AAQ21402.1"/>
    </source>
</evidence>
<keyword evidence="1" id="KW-0732">Signal</keyword>
<dbReference type="MGI" id="MGI:3708581">
    <property type="gene designation" value="Gm10759"/>
</dbReference>
<feature type="chain" id="PRO_5004291626" evidence="1">
    <location>
        <begin position="17"/>
        <end position="86"/>
    </location>
</feature>
<protein>
    <submittedName>
        <fullName evidence="2">Uncharacterized protein Arzc</fullName>
    </submittedName>
</protein>
<gene>
    <name evidence="3" type="primary">Gm10759</name>
    <name evidence="2" type="synonym">Arzc</name>
</gene>
<dbReference type="AGR" id="MGI:3708581"/>
<dbReference type="AlphaFoldDB" id="Q7TMI4"/>
<organism evidence="2">
    <name type="scientific">Mus musculus</name>
    <name type="common">Mouse</name>
    <dbReference type="NCBI Taxonomy" id="10090"/>
    <lineage>
        <taxon>Eukaryota</taxon>
        <taxon>Metazoa</taxon>
        <taxon>Chordata</taxon>
        <taxon>Craniata</taxon>
        <taxon>Vertebrata</taxon>
        <taxon>Euteleostomi</taxon>
        <taxon>Mammalia</taxon>
        <taxon>Eutheria</taxon>
        <taxon>Euarchontoglires</taxon>
        <taxon>Glires</taxon>
        <taxon>Rodentia</taxon>
        <taxon>Myomorpha</taxon>
        <taxon>Muroidea</taxon>
        <taxon>Muridae</taxon>
        <taxon>Murinae</taxon>
        <taxon>Mus</taxon>
        <taxon>Mus</taxon>
    </lineage>
</organism>
<sequence>MYIFLINFIFSFYVMMIKESFLSQELSWIIEPHFIEAEISQHWSVNGATNLIYSYTLILSEGSELLSCYPDVFQSVKNQMQLYLHT</sequence>
<name>Q7TMI4_MOUSE</name>
<proteinExistence type="evidence at transcript level"/>
<feature type="signal peptide" evidence="1">
    <location>
        <begin position="1"/>
        <end position="16"/>
    </location>
</feature>
<evidence type="ECO:0000256" key="1">
    <source>
        <dbReference type="SAM" id="SignalP"/>
    </source>
</evidence>
<evidence type="ECO:0000313" key="3">
    <source>
        <dbReference type="MGI" id="MGI:3708581"/>
    </source>
</evidence>
<accession>Q7TMI4</accession>
<dbReference type="EMBL" id="AY344585">
    <property type="protein sequence ID" value="AAQ21402.1"/>
    <property type="molecule type" value="mRNA"/>
</dbReference>
<reference evidence="2" key="1">
    <citation type="journal article" date="2005" name="Zhongguo Yi Xue Ke Xue Yuan Xue Bao">
        <title>Cloning and characterization of a novel mouse aging-related gene Arzc.</title>
        <authorList>
            <person name="Chen D."/>
            <person name="Zhang J.W."/>
        </authorList>
    </citation>
    <scope>NUCLEOTIDE SEQUENCE</scope>
    <source>
        <strain evidence="2">BALB/c</strain>
        <tissue evidence="2">Cerebral cortex</tissue>
    </source>
</reference>